<dbReference type="Pfam" id="PF04306">
    <property type="entry name" value="DUF456"/>
    <property type="match status" value="1"/>
</dbReference>
<dbReference type="PANTHER" id="PTHR39165:SF1">
    <property type="entry name" value="DUF456 DOMAIN-CONTAINING PROTEIN"/>
    <property type="match status" value="1"/>
</dbReference>
<name>A0A1F6T0I3_9PROT</name>
<keyword evidence="1" id="KW-0472">Membrane</keyword>
<gene>
    <name evidence="2" type="ORF">A2140_10530</name>
</gene>
<comment type="caution">
    <text evidence="2">The sequence shown here is derived from an EMBL/GenBank/DDBJ whole genome shotgun (WGS) entry which is preliminary data.</text>
</comment>
<feature type="transmembrane region" description="Helical" evidence="1">
    <location>
        <begin position="87"/>
        <end position="115"/>
    </location>
</feature>
<dbReference type="EMBL" id="MFSQ01000113">
    <property type="protein sequence ID" value="OGI38678.1"/>
    <property type="molecule type" value="Genomic_DNA"/>
</dbReference>
<proteinExistence type="predicted"/>
<accession>A0A1F6T0I3</accession>
<sequence>MDTTVIILLVLAALLVIAGFIGLIIPAMPGAPLLFGGLLLAAWAENFRHVGFWTLAVLLVLTILTYAADVVSTAFGAKQFGASSRAAVGAVIGGVAGIFLGLIGILIGPFVGALLAELTVRRDVAGATKAGVGAWIGMILGTAAKMALAISMIGIYLLKRFL</sequence>
<evidence type="ECO:0000313" key="3">
    <source>
        <dbReference type="Proteomes" id="UP000178379"/>
    </source>
</evidence>
<feature type="transmembrane region" description="Helical" evidence="1">
    <location>
        <begin position="51"/>
        <end position="75"/>
    </location>
</feature>
<dbReference type="InterPro" id="IPR007403">
    <property type="entry name" value="DUF456"/>
</dbReference>
<evidence type="ECO:0000256" key="1">
    <source>
        <dbReference type="SAM" id="Phobius"/>
    </source>
</evidence>
<dbReference type="AlphaFoldDB" id="A0A1F6T0I3"/>
<protein>
    <recommendedName>
        <fullName evidence="4">DUF456 domain-containing protein</fullName>
    </recommendedName>
</protein>
<evidence type="ECO:0008006" key="4">
    <source>
        <dbReference type="Google" id="ProtNLM"/>
    </source>
</evidence>
<organism evidence="2 3">
    <name type="scientific">Candidatus Muproteobacteria bacterium RBG_16_62_13</name>
    <dbReference type="NCBI Taxonomy" id="1817756"/>
    <lineage>
        <taxon>Bacteria</taxon>
        <taxon>Pseudomonadati</taxon>
        <taxon>Pseudomonadota</taxon>
        <taxon>Candidatus Muproteobacteria</taxon>
    </lineage>
</organism>
<dbReference type="PANTHER" id="PTHR39165">
    <property type="entry name" value="IG HYPOTHETICAL 17883"/>
    <property type="match status" value="1"/>
</dbReference>
<keyword evidence="1" id="KW-0812">Transmembrane</keyword>
<reference evidence="2 3" key="1">
    <citation type="journal article" date="2016" name="Nat. Commun.">
        <title>Thousands of microbial genomes shed light on interconnected biogeochemical processes in an aquifer system.</title>
        <authorList>
            <person name="Anantharaman K."/>
            <person name="Brown C.T."/>
            <person name="Hug L.A."/>
            <person name="Sharon I."/>
            <person name="Castelle C.J."/>
            <person name="Probst A.J."/>
            <person name="Thomas B.C."/>
            <person name="Singh A."/>
            <person name="Wilkins M.J."/>
            <person name="Karaoz U."/>
            <person name="Brodie E.L."/>
            <person name="Williams K.H."/>
            <person name="Hubbard S.S."/>
            <person name="Banfield J.F."/>
        </authorList>
    </citation>
    <scope>NUCLEOTIDE SEQUENCE [LARGE SCALE GENOMIC DNA]</scope>
</reference>
<evidence type="ECO:0000313" key="2">
    <source>
        <dbReference type="EMBL" id="OGI38678.1"/>
    </source>
</evidence>
<dbReference type="STRING" id="1817756.A2140_10530"/>
<feature type="transmembrane region" description="Helical" evidence="1">
    <location>
        <begin position="135"/>
        <end position="158"/>
    </location>
</feature>
<keyword evidence="1" id="KW-1133">Transmembrane helix</keyword>
<dbReference type="Proteomes" id="UP000178379">
    <property type="component" value="Unassembled WGS sequence"/>
</dbReference>